<dbReference type="PANTHER" id="PTHR19136:SF81">
    <property type="entry name" value="MOLYBDENUM COFACTOR GUANYLYLTRANSFERASE"/>
    <property type="match status" value="1"/>
</dbReference>
<keyword evidence="3 8" id="KW-0479">Metal-binding</keyword>
<dbReference type="InterPro" id="IPR025877">
    <property type="entry name" value="MobA-like_NTP_Trfase"/>
</dbReference>
<organism evidence="10 11">
    <name type="scientific">Thalassospira profundimaris</name>
    <dbReference type="NCBI Taxonomy" id="502049"/>
    <lineage>
        <taxon>Bacteria</taxon>
        <taxon>Pseudomonadati</taxon>
        <taxon>Pseudomonadota</taxon>
        <taxon>Alphaproteobacteria</taxon>
        <taxon>Rhodospirillales</taxon>
        <taxon>Thalassospiraceae</taxon>
        <taxon>Thalassospira</taxon>
    </lineage>
</organism>
<evidence type="ECO:0000256" key="2">
    <source>
        <dbReference type="ARBA" id="ARBA00022679"/>
    </source>
</evidence>
<dbReference type="GO" id="GO:0005737">
    <property type="term" value="C:cytoplasm"/>
    <property type="evidence" value="ECO:0007669"/>
    <property type="project" value="UniProtKB-SubCell"/>
</dbReference>
<evidence type="ECO:0000256" key="6">
    <source>
        <dbReference type="ARBA" id="ARBA00023134"/>
    </source>
</evidence>
<dbReference type="Pfam" id="PF12804">
    <property type="entry name" value="NTP_transf_3"/>
    <property type="match status" value="1"/>
</dbReference>
<dbReference type="EC" id="2.7.7.77" evidence="8"/>
<dbReference type="GO" id="GO:0005525">
    <property type="term" value="F:GTP binding"/>
    <property type="evidence" value="ECO:0007669"/>
    <property type="project" value="UniProtKB-UniRule"/>
</dbReference>
<evidence type="ECO:0000256" key="1">
    <source>
        <dbReference type="ARBA" id="ARBA00022490"/>
    </source>
</evidence>
<comment type="subunit">
    <text evidence="8">Monomer.</text>
</comment>
<protein>
    <recommendedName>
        <fullName evidence="8">Molybdenum cofactor guanylyltransferase</fullName>
        <shortName evidence="8">MoCo guanylyltransferase</shortName>
        <ecNumber evidence="8">2.7.7.77</ecNumber>
    </recommendedName>
    <alternativeName>
        <fullName evidence="8">GTP:molybdopterin guanylyltransferase</fullName>
    </alternativeName>
    <alternativeName>
        <fullName evidence="8">Mo-MPT guanylyltransferase</fullName>
    </alternativeName>
    <alternativeName>
        <fullName evidence="8">Molybdopterin guanylyltransferase</fullName>
    </alternativeName>
    <alternativeName>
        <fullName evidence="8">Molybdopterin-guanine dinucleotide synthase</fullName>
        <shortName evidence="8">MGD synthase</shortName>
    </alternativeName>
</protein>
<feature type="binding site" evidence="8">
    <location>
        <position position="110"/>
    </location>
    <ligand>
        <name>Mg(2+)</name>
        <dbReference type="ChEBI" id="CHEBI:18420"/>
    </ligand>
</feature>
<dbReference type="AlphaFoldDB" id="A0A367WST9"/>
<comment type="domain">
    <text evidence="8">The N-terminal domain determines nucleotide recognition and specific binding, while the C-terminal domain determines the specific binding to the target protein.</text>
</comment>
<dbReference type="EMBL" id="JPWI01000013">
    <property type="protein sequence ID" value="RCK43601.1"/>
    <property type="molecule type" value="Genomic_DNA"/>
</dbReference>
<keyword evidence="2 8" id="KW-0808">Transferase</keyword>
<dbReference type="GO" id="GO:0061603">
    <property type="term" value="F:molybdenum cofactor guanylyltransferase activity"/>
    <property type="evidence" value="ECO:0007669"/>
    <property type="project" value="UniProtKB-EC"/>
</dbReference>
<comment type="cofactor">
    <cofactor evidence="8">
        <name>Mg(2+)</name>
        <dbReference type="ChEBI" id="CHEBI:18420"/>
    </cofactor>
</comment>
<comment type="catalytic activity">
    <reaction evidence="8">
        <text>Mo-molybdopterin + GTP + H(+) = Mo-molybdopterin guanine dinucleotide + diphosphate</text>
        <dbReference type="Rhea" id="RHEA:34243"/>
        <dbReference type="ChEBI" id="CHEBI:15378"/>
        <dbReference type="ChEBI" id="CHEBI:33019"/>
        <dbReference type="ChEBI" id="CHEBI:37565"/>
        <dbReference type="ChEBI" id="CHEBI:71302"/>
        <dbReference type="ChEBI" id="CHEBI:71310"/>
        <dbReference type="EC" id="2.7.7.77"/>
    </reaction>
</comment>
<evidence type="ECO:0000256" key="3">
    <source>
        <dbReference type="ARBA" id="ARBA00022723"/>
    </source>
</evidence>
<evidence type="ECO:0000256" key="5">
    <source>
        <dbReference type="ARBA" id="ARBA00022842"/>
    </source>
</evidence>
<dbReference type="GO" id="GO:0006777">
    <property type="term" value="P:Mo-molybdopterin cofactor biosynthetic process"/>
    <property type="evidence" value="ECO:0007669"/>
    <property type="project" value="UniProtKB-KW"/>
</dbReference>
<evidence type="ECO:0000256" key="4">
    <source>
        <dbReference type="ARBA" id="ARBA00022741"/>
    </source>
</evidence>
<keyword evidence="5 8" id="KW-0460">Magnesium</keyword>
<comment type="similarity">
    <text evidence="8">Belongs to the MobA family.</text>
</comment>
<dbReference type="PANTHER" id="PTHR19136">
    <property type="entry name" value="MOLYBDENUM COFACTOR GUANYLYLTRANSFERASE"/>
    <property type="match status" value="1"/>
</dbReference>
<keyword evidence="6 8" id="KW-0342">GTP-binding</keyword>
<keyword evidence="1 8" id="KW-0963">Cytoplasm</keyword>
<evidence type="ECO:0000256" key="7">
    <source>
        <dbReference type="ARBA" id="ARBA00023150"/>
    </source>
</evidence>
<dbReference type="InterPro" id="IPR029044">
    <property type="entry name" value="Nucleotide-diphossugar_trans"/>
</dbReference>
<feature type="domain" description="MobA-like NTP transferase" evidence="9">
    <location>
        <begin position="17"/>
        <end position="165"/>
    </location>
</feature>
<dbReference type="Proteomes" id="UP000252255">
    <property type="component" value="Unassembled WGS sequence"/>
</dbReference>
<comment type="function">
    <text evidence="8">Transfers a GMP moiety from GTP to Mo-molybdopterin (Mo-MPT) cofactor (Moco or molybdenum cofactor) to form Mo-molybdopterin guanine dinucleotide (Mo-MGD) cofactor.</text>
</comment>
<feature type="binding site" evidence="8">
    <location>
        <position position="78"/>
    </location>
    <ligand>
        <name>GTP</name>
        <dbReference type="ChEBI" id="CHEBI:37565"/>
    </ligand>
</feature>
<keyword evidence="7 8" id="KW-0501">Molybdenum cofactor biosynthesis</keyword>
<gene>
    <name evidence="8" type="primary">mobA</name>
    <name evidence="10" type="ORF">TH30_18490</name>
</gene>
<feature type="binding site" evidence="8">
    <location>
        <begin position="20"/>
        <end position="22"/>
    </location>
    <ligand>
        <name>GTP</name>
        <dbReference type="ChEBI" id="CHEBI:37565"/>
    </ligand>
</feature>
<proteinExistence type="inferred from homology"/>
<dbReference type="RefSeq" id="WP_114099508.1">
    <property type="nucleotide sequence ID" value="NZ_JPWI01000013.1"/>
</dbReference>
<reference evidence="10 11" key="1">
    <citation type="submission" date="2014-07" db="EMBL/GenBank/DDBJ databases">
        <title>Draft genome sequence of Thalassospira profundimaris PR54-5.</title>
        <authorList>
            <person name="Lai Q."/>
            <person name="Shao Z."/>
        </authorList>
    </citation>
    <scope>NUCLEOTIDE SEQUENCE [LARGE SCALE GENOMIC DNA]</scope>
    <source>
        <strain evidence="10 11">PR54-5</strain>
    </source>
</reference>
<dbReference type="HAMAP" id="MF_00316">
    <property type="entry name" value="MobA"/>
    <property type="match status" value="1"/>
</dbReference>
<dbReference type="InterPro" id="IPR013482">
    <property type="entry name" value="Molybde_CF_guanTrfase"/>
</dbReference>
<dbReference type="OrthoDB" id="9788394at2"/>
<comment type="subcellular location">
    <subcellularLocation>
        <location evidence="8">Cytoplasm</location>
    </subcellularLocation>
</comment>
<evidence type="ECO:0000313" key="10">
    <source>
        <dbReference type="EMBL" id="RCK43601.1"/>
    </source>
</evidence>
<feature type="binding site" evidence="8">
    <location>
        <position position="110"/>
    </location>
    <ligand>
        <name>GTP</name>
        <dbReference type="ChEBI" id="CHEBI:37565"/>
    </ligand>
</feature>
<dbReference type="GO" id="GO:0046872">
    <property type="term" value="F:metal ion binding"/>
    <property type="evidence" value="ECO:0007669"/>
    <property type="project" value="UniProtKB-KW"/>
</dbReference>
<keyword evidence="4 8" id="KW-0547">Nucleotide-binding</keyword>
<evidence type="ECO:0000259" key="9">
    <source>
        <dbReference type="Pfam" id="PF12804"/>
    </source>
</evidence>
<name>A0A367WST9_9PROT</name>
<comment type="caution">
    <text evidence="8">Lacks conserved residue(s) required for the propagation of feature annotation.</text>
</comment>
<comment type="caution">
    <text evidence="10">The sequence shown here is derived from an EMBL/GenBank/DDBJ whole genome shotgun (WGS) entry which is preliminary data.</text>
</comment>
<sequence length="216" mass="22743">MSYGSQSDNHSGVNIAGLVLAGGEGRRMGGDKPFREIAGRSLISLAIETAQRQCGHVMISSNQSPDTFAGFDIPVVADAPVPGQGPLGGILGGLTVMSDAVDWLVTFPVDCPVVPDDMAQELIAAAREAGSKAAFVRHGERDHYLSSAWHRDCAPVIAELLSNEQYRVRGPLMAVDAIAVPFAIDPDQPTLFANVNTGDDLASLAMMLSKDDLAGR</sequence>
<dbReference type="SUPFAM" id="SSF53448">
    <property type="entry name" value="Nucleotide-diphospho-sugar transferases"/>
    <property type="match status" value="1"/>
</dbReference>
<accession>A0A367WST9</accession>
<dbReference type="Gene3D" id="3.90.550.10">
    <property type="entry name" value="Spore Coat Polysaccharide Biosynthesis Protein SpsA, Chain A"/>
    <property type="match status" value="1"/>
</dbReference>
<evidence type="ECO:0000313" key="11">
    <source>
        <dbReference type="Proteomes" id="UP000252255"/>
    </source>
</evidence>
<evidence type="ECO:0000256" key="8">
    <source>
        <dbReference type="HAMAP-Rule" id="MF_00316"/>
    </source>
</evidence>
<feature type="binding site" evidence="8">
    <location>
        <position position="32"/>
    </location>
    <ligand>
        <name>GTP</name>
        <dbReference type="ChEBI" id="CHEBI:37565"/>
    </ligand>
</feature>
<dbReference type="CDD" id="cd02503">
    <property type="entry name" value="MobA"/>
    <property type="match status" value="1"/>
</dbReference>